<evidence type="ECO:0000256" key="2">
    <source>
        <dbReference type="ARBA" id="ARBA00022692"/>
    </source>
</evidence>
<gene>
    <name evidence="7" type="ORF">GCM10010503_49660</name>
</gene>
<protein>
    <submittedName>
        <fullName evidence="7">ABC transporter</fullName>
    </submittedName>
</protein>
<dbReference type="Proteomes" id="UP000620224">
    <property type="component" value="Unassembled WGS sequence"/>
</dbReference>
<keyword evidence="2 5" id="KW-0812">Transmembrane</keyword>
<reference evidence="7" key="1">
    <citation type="journal article" date="2014" name="Int. J. Syst. Evol. Microbiol.">
        <title>Complete genome sequence of Corynebacterium casei LMG S-19264T (=DSM 44701T), isolated from a smear-ripened cheese.</title>
        <authorList>
            <consortium name="US DOE Joint Genome Institute (JGI-PGF)"/>
            <person name="Walter F."/>
            <person name="Albersmeier A."/>
            <person name="Kalinowski J."/>
            <person name="Ruckert C."/>
        </authorList>
    </citation>
    <scope>NUCLEOTIDE SEQUENCE</scope>
    <source>
        <strain evidence="7">JCM 4490</strain>
    </source>
</reference>
<dbReference type="InterPro" id="IPR051784">
    <property type="entry name" value="Nod_factor_ABC_transporter"/>
</dbReference>
<evidence type="ECO:0000256" key="5">
    <source>
        <dbReference type="SAM" id="Phobius"/>
    </source>
</evidence>
<name>A0A918J9U0_9ACTN</name>
<feature type="transmembrane region" description="Helical" evidence="5">
    <location>
        <begin position="65"/>
        <end position="91"/>
    </location>
</feature>
<comment type="caution">
    <text evidence="7">The sequence shown here is derived from an EMBL/GenBank/DDBJ whole genome shotgun (WGS) entry which is preliminary data.</text>
</comment>
<feature type="transmembrane region" description="Helical" evidence="5">
    <location>
        <begin position="235"/>
        <end position="254"/>
    </location>
</feature>
<proteinExistence type="predicted"/>
<reference evidence="7" key="2">
    <citation type="submission" date="2020-09" db="EMBL/GenBank/DDBJ databases">
        <authorList>
            <person name="Sun Q."/>
            <person name="Ohkuma M."/>
        </authorList>
    </citation>
    <scope>NUCLEOTIDE SEQUENCE</scope>
    <source>
        <strain evidence="7">JCM 4490</strain>
    </source>
</reference>
<evidence type="ECO:0000313" key="7">
    <source>
        <dbReference type="EMBL" id="GGW66480.1"/>
    </source>
</evidence>
<feature type="transmembrane region" description="Helical" evidence="5">
    <location>
        <begin position="112"/>
        <end position="142"/>
    </location>
</feature>
<dbReference type="EMBL" id="BMUE01000011">
    <property type="protein sequence ID" value="GGW66480.1"/>
    <property type="molecule type" value="Genomic_DNA"/>
</dbReference>
<feature type="domain" description="ABC-2 type transporter transmembrane" evidence="6">
    <location>
        <begin position="12"/>
        <end position="224"/>
    </location>
</feature>
<keyword evidence="4 5" id="KW-0472">Membrane</keyword>
<dbReference type="AlphaFoldDB" id="A0A918J9U0"/>
<dbReference type="PANTHER" id="PTHR43229">
    <property type="entry name" value="NODULATION PROTEIN J"/>
    <property type="match status" value="1"/>
</dbReference>
<evidence type="ECO:0000256" key="3">
    <source>
        <dbReference type="ARBA" id="ARBA00022989"/>
    </source>
</evidence>
<evidence type="ECO:0000256" key="1">
    <source>
        <dbReference type="ARBA" id="ARBA00004141"/>
    </source>
</evidence>
<dbReference type="InterPro" id="IPR013525">
    <property type="entry name" value="ABC2_TM"/>
</dbReference>
<organism evidence="7 8">
    <name type="scientific">Streptomyces lucensis JCM 4490</name>
    <dbReference type="NCBI Taxonomy" id="1306176"/>
    <lineage>
        <taxon>Bacteria</taxon>
        <taxon>Bacillati</taxon>
        <taxon>Actinomycetota</taxon>
        <taxon>Actinomycetes</taxon>
        <taxon>Kitasatosporales</taxon>
        <taxon>Streptomycetaceae</taxon>
        <taxon>Streptomyces</taxon>
    </lineage>
</organism>
<evidence type="ECO:0000259" key="6">
    <source>
        <dbReference type="Pfam" id="PF01061"/>
    </source>
</evidence>
<dbReference type="RefSeq" id="WP_190017541.1">
    <property type="nucleotide sequence ID" value="NZ_BMUE01000011.1"/>
</dbReference>
<feature type="transmembrane region" description="Helical" evidence="5">
    <location>
        <begin position="148"/>
        <end position="173"/>
    </location>
</feature>
<feature type="transmembrane region" description="Helical" evidence="5">
    <location>
        <begin position="185"/>
        <end position="202"/>
    </location>
</feature>
<sequence>MATATAWRTGRATAWRTWQTTRRAYPWTYAVGTVLPAALTIALGHLAFHAIGAGETGSGFHEGPYLAYLAVGATAYQFTVRLILWSAKALITEQRQGTLGALLIAPAGRLPYLLGFTAFAVLSSVAEFLTLAVVVAALGITIPVASPLGALAGALALITATFAMSVGLGGLMIAAGEAHISQNTLFCVLGLLCGYTFPRAYLPAPAQWLADALPTTAAMDVLHGSLTGGRTLTDLAPRLALSLLLSLGYLLAGLRGLPRAEARAVERTY</sequence>
<comment type="subcellular location">
    <subcellularLocation>
        <location evidence="1">Membrane</location>
        <topology evidence="1">Multi-pass membrane protein</topology>
    </subcellularLocation>
</comment>
<dbReference type="Pfam" id="PF01061">
    <property type="entry name" value="ABC2_membrane"/>
    <property type="match status" value="1"/>
</dbReference>
<feature type="transmembrane region" description="Helical" evidence="5">
    <location>
        <begin position="27"/>
        <end position="53"/>
    </location>
</feature>
<dbReference type="GO" id="GO:0140359">
    <property type="term" value="F:ABC-type transporter activity"/>
    <property type="evidence" value="ECO:0007669"/>
    <property type="project" value="InterPro"/>
</dbReference>
<evidence type="ECO:0000313" key="8">
    <source>
        <dbReference type="Proteomes" id="UP000620224"/>
    </source>
</evidence>
<dbReference type="GO" id="GO:0016020">
    <property type="term" value="C:membrane"/>
    <property type="evidence" value="ECO:0007669"/>
    <property type="project" value="UniProtKB-SubCell"/>
</dbReference>
<evidence type="ECO:0000256" key="4">
    <source>
        <dbReference type="ARBA" id="ARBA00023136"/>
    </source>
</evidence>
<dbReference type="PANTHER" id="PTHR43229:SF6">
    <property type="entry name" value="ABC-TYPE MULTIDRUG TRANSPORT SYSTEM, PERMEASE COMPONENT"/>
    <property type="match status" value="1"/>
</dbReference>
<accession>A0A918J9U0</accession>
<keyword evidence="8" id="KW-1185">Reference proteome</keyword>
<keyword evidence="3 5" id="KW-1133">Transmembrane helix</keyword>